<protein>
    <submittedName>
        <fullName evidence="1">Uncharacterized protein</fullName>
    </submittedName>
</protein>
<accession>A0ACC0VAU0</accession>
<dbReference type="EMBL" id="CM047940">
    <property type="protein sequence ID" value="KAI9903552.1"/>
    <property type="molecule type" value="Genomic_DNA"/>
</dbReference>
<proteinExistence type="predicted"/>
<sequence>MPTYFPFASLVTSTRQRCPSITSTSSTETIGRGEIPAAQDNRQRPLSYIEIPDEIDDVFDDEIVDLTVEESIRGRGRMLQDGEYALESLTIGADRARAKAGDCIEVQQFQVGKYNCHFILVKVIVQNASKQIIVRGIPMARTRCFYAKLPKKQNELCQIHLVEDDAGDEHPTLTTVRADTVLRKRQVIITNATWPKHNPGAFAFRHLTDKDERNAATEAWGILVCRWTFKIYSVRHGTQSKPIEEALVHIHSSQVAEAHRGSEEAIANQWRGGRRKGGSWLPGGVRGCLDTGLDLTVSQNIRRRGPSNRLSGQKYTVFDSFSGAGGVSRGAQMAGCKIEYAIDKAREVWNTYRTNFPGTRLYKMSIDEFIQRTASVHIRVDILHLSPPCQYFSPAHTHQSANDDENIFALFSGIALVKKVRPRIVTIEQTFGITHDRHKEYMQTLVGDLTYFGYSVRWKVVRLCTWGAAQDRKRLVVIAAGPGERLPPFPPATHSEGGQGGLKPFTTIDSVLRGIRYGTNLHNISAARRFVPPKASYSGARLAGTLTTAGSEMYHPSGTREFTLRECASLQGFPHDHRFLGNKTSIKRQIGNAFPPSTVRVLFTHLENWLLREDGINKVDDVIIVDNEGSNNAPGLDDSVITVDEEEEEAFHFRGLDGDSPMIDLT</sequence>
<dbReference type="Proteomes" id="UP001163324">
    <property type="component" value="Chromosome 1"/>
</dbReference>
<evidence type="ECO:0000313" key="2">
    <source>
        <dbReference type="Proteomes" id="UP001163324"/>
    </source>
</evidence>
<comment type="caution">
    <text evidence="1">The sequence shown here is derived from an EMBL/GenBank/DDBJ whole genome shotgun (WGS) entry which is preliminary data.</text>
</comment>
<gene>
    <name evidence="1" type="ORF">N3K66_000081</name>
</gene>
<name>A0ACC0VAU0_9HYPO</name>
<organism evidence="1 2">
    <name type="scientific">Trichothecium roseum</name>
    <dbReference type="NCBI Taxonomy" id="47278"/>
    <lineage>
        <taxon>Eukaryota</taxon>
        <taxon>Fungi</taxon>
        <taxon>Dikarya</taxon>
        <taxon>Ascomycota</taxon>
        <taxon>Pezizomycotina</taxon>
        <taxon>Sordariomycetes</taxon>
        <taxon>Hypocreomycetidae</taxon>
        <taxon>Hypocreales</taxon>
        <taxon>Hypocreales incertae sedis</taxon>
        <taxon>Trichothecium</taxon>
    </lineage>
</organism>
<reference evidence="1" key="1">
    <citation type="submission" date="2022-10" db="EMBL/GenBank/DDBJ databases">
        <title>Complete Genome of Trichothecium roseum strain YXFP-22015, a Plant Pathogen Isolated from Citrus.</title>
        <authorList>
            <person name="Wang Y."/>
            <person name="Zhu L."/>
        </authorList>
    </citation>
    <scope>NUCLEOTIDE SEQUENCE</scope>
    <source>
        <strain evidence="1">YXFP-22015</strain>
    </source>
</reference>
<evidence type="ECO:0000313" key="1">
    <source>
        <dbReference type="EMBL" id="KAI9903552.1"/>
    </source>
</evidence>
<keyword evidence="2" id="KW-1185">Reference proteome</keyword>